<reference evidence="1" key="2">
    <citation type="journal article" date="2015" name="Fish Shellfish Immunol.">
        <title>Early steps in the European eel (Anguilla anguilla)-Vibrio vulnificus interaction in the gills: Role of the RtxA13 toxin.</title>
        <authorList>
            <person name="Callol A."/>
            <person name="Pajuelo D."/>
            <person name="Ebbesson L."/>
            <person name="Teles M."/>
            <person name="MacKenzie S."/>
            <person name="Amaro C."/>
        </authorList>
    </citation>
    <scope>NUCLEOTIDE SEQUENCE</scope>
</reference>
<name>A0A0E9Q484_ANGAN</name>
<protein>
    <submittedName>
        <fullName evidence="1">Uncharacterized protein</fullName>
    </submittedName>
</protein>
<reference evidence="1" key="1">
    <citation type="submission" date="2014-11" db="EMBL/GenBank/DDBJ databases">
        <authorList>
            <person name="Amaro Gonzalez C."/>
        </authorList>
    </citation>
    <scope>NUCLEOTIDE SEQUENCE</scope>
</reference>
<dbReference type="EMBL" id="GBXM01097674">
    <property type="protein sequence ID" value="JAH10903.1"/>
    <property type="molecule type" value="Transcribed_RNA"/>
</dbReference>
<evidence type="ECO:0000313" key="1">
    <source>
        <dbReference type="EMBL" id="JAH10903.1"/>
    </source>
</evidence>
<accession>A0A0E9Q484</accession>
<organism evidence="1">
    <name type="scientific">Anguilla anguilla</name>
    <name type="common">European freshwater eel</name>
    <name type="synonym">Muraena anguilla</name>
    <dbReference type="NCBI Taxonomy" id="7936"/>
    <lineage>
        <taxon>Eukaryota</taxon>
        <taxon>Metazoa</taxon>
        <taxon>Chordata</taxon>
        <taxon>Craniata</taxon>
        <taxon>Vertebrata</taxon>
        <taxon>Euteleostomi</taxon>
        <taxon>Actinopterygii</taxon>
        <taxon>Neopterygii</taxon>
        <taxon>Teleostei</taxon>
        <taxon>Anguilliformes</taxon>
        <taxon>Anguillidae</taxon>
        <taxon>Anguilla</taxon>
    </lineage>
</organism>
<proteinExistence type="predicted"/>
<sequence>MHCQLILVRRCSEQQ</sequence>